<keyword evidence="2" id="KW-1185">Reference proteome</keyword>
<sequence length="408" mass="42404">MGMVRRDFLRGAALGTLLAALPPGARIALGATTGTKDALLFVILRGGMDGLNLLAPVDDANLNAARPKTLLPATGFPLANGLTKQDWRLHPSAPELQALYQAGHLALVPASGTPAASRSHFEMQQLAECGVTDLNITSQFGGWVGRYANATAVEGTFAAMACGEATLPLSISDDLSALCIANAASFAVSSAQKLAFLEQEYGAAAITARGLAGALARQAMAGVNAVQRFETINSGYVRPATYGTDTLATGLAIAAELMKQGAGLQLGVFEYDNWDTHVNQEARFAPAVAILSQALGAFWNDINSTTTAGVTLIVMSEFGRRIVSNASGGTDHGHGNVMLVLSNAVAGGRMYGAWPGLAPAETDLGDVAITTDARQVILEAITARRHDAPANLFPGLQVQRPLNLFAAH</sequence>
<evidence type="ECO:0000313" key="1">
    <source>
        <dbReference type="EMBL" id="GGF24267.1"/>
    </source>
</evidence>
<dbReference type="AlphaFoldDB" id="A0A8J2YUT4"/>
<dbReference type="InterPro" id="IPR006311">
    <property type="entry name" value="TAT_signal"/>
</dbReference>
<accession>A0A8J2YUT4</accession>
<dbReference type="PANTHER" id="PTHR43737:SF1">
    <property type="entry name" value="DUF1501 DOMAIN-CONTAINING PROTEIN"/>
    <property type="match status" value="1"/>
</dbReference>
<comment type="caution">
    <text evidence="1">The sequence shown here is derived from an EMBL/GenBank/DDBJ whole genome shotgun (WGS) entry which is preliminary data.</text>
</comment>
<evidence type="ECO:0000313" key="2">
    <source>
        <dbReference type="Proteomes" id="UP000646365"/>
    </source>
</evidence>
<reference evidence="1" key="2">
    <citation type="submission" date="2020-09" db="EMBL/GenBank/DDBJ databases">
        <authorList>
            <person name="Sun Q."/>
            <person name="Zhou Y."/>
        </authorList>
    </citation>
    <scope>NUCLEOTIDE SEQUENCE</scope>
    <source>
        <strain evidence="1">CGMCC 1.15725</strain>
    </source>
</reference>
<proteinExistence type="predicted"/>
<organism evidence="1 2">
    <name type="scientific">Aliidongia dinghuensis</name>
    <dbReference type="NCBI Taxonomy" id="1867774"/>
    <lineage>
        <taxon>Bacteria</taxon>
        <taxon>Pseudomonadati</taxon>
        <taxon>Pseudomonadota</taxon>
        <taxon>Alphaproteobacteria</taxon>
        <taxon>Rhodospirillales</taxon>
        <taxon>Dongiaceae</taxon>
        <taxon>Aliidongia</taxon>
    </lineage>
</organism>
<gene>
    <name evidence="1" type="ORF">GCM10011611_32880</name>
</gene>
<protein>
    <recommendedName>
        <fullName evidence="3">DUF1501 domain-containing protein</fullName>
    </recommendedName>
</protein>
<evidence type="ECO:0008006" key="3">
    <source>
        <dbReference type="Google" id="ProtNLM"/>
    </source>
</evidence>
<name>A0A8J2YUT4_9PROT</name>
<dbReference type="EMBL" id="BMJQ01000008">
    <property type="protein sequence ID" value="GGF24267.1"/>
    <property type="molecule type" value="Genomic_DNA"/>
</dbReference>
<dbReference type="RefSeq" id="WP_189047676.1">
    <property type="nucleotide sequence ID" value="NZ_BMJQ01000008.1"/>
</dbReference>
<dbReference type="PROSITE" id="PS51318">
    <property type="entry name" value="TAT"/>
    <property type="match status" value="1"/>
</dbReference>
<dbReference type="PANTHER" id="PTHR43737">
    <property type="entry name" value="BLL7424 PROTEIN"/>
    <property type="match status" value="1"/>
</dbReference>
<reference evidence="1" key="1">
    <citation type="journal article" date="2014" name="Int. J. Syst. Evol. Microbiol.">
        <title>Complete genome sequence of Corynebacterium casei LMG S-19264T (=DSM 44701T), isolated from a smear-ripened cheese.</title>
        <authorList>
            <consortium name="US DOE Joint Genome Institute (JGI-PGF)"/>
            <person name="Walter F."/>
            <person name="Albersmeier A."/>
            <person name="Kalinowski J."/>
            <person name="Ruckert C."/>
        </authorList>
    </citation>
    <scope>NUCLEOTIDE SEQUENCE</scope>
    <source>
        <strain evidence="1">CGMCC 1.15725</strain>
    </source>
</reference>
<dbReference type="Pfam" id="PF07394">
    <property type="entry name" value="DUF1501"/>
    <property type="match status" value="1"/>
</dbReference>
<dbReference type="InterPro" id="IPR010869">
    <property type="entry name" value="DUF1501"/>
</dbReference>
<dbReference type="Proteomes" id="UP000646365">
    <property type="component" value="Unassembled WGS sequence"/>
</dbReference>